<protein>
    <submittedName>
        <fullName evidence="1">Uncharacterized protein</fullName>
    </submittedName>
</protein>
<reference evidence="1 2" key="1">
    <citation type="journal article" date="2008" name="J. Bacteriol.">
        <title>Insights into plant cell wall degradation from the genome sequence of the soil bacterium Cellvibrio japonicus.</title>
        <authorList>
            <person name="Deboy R.T."/>
            <person name="Mongodin E.F."/>
            <person name="Fouts D.E."/>
            <person name="Tailford L.E."/>
            <person name="Khouri H."/>
            <person name="Emerson J.B."/>
            <person name="Mohamoud Y."/>
            <person name="Watkins K."/>
            <person name="Henrissat B."/>
            <person name="Gilbert H.J."/>
            <person name="Nelson K.E."/>
        </authorList>
    </citation>
    <scope>NUCLEOTIDE SEQUENCE [LARGE SCALE GENOMIC DNA]</scope>
    <source>
        <strain evidence="1 2">Ueda107</strain>
    </source>
</reference>
<dbReference type="EMBL" id="CP000934">
    <property type="protein sequence ID" value="ACE84158.1"/>
    <property type="molecule type" value="Genomic_DNA"/>
</dbReference>
<evidence type="ECO:0000313" key="2">
    <source>
        <dbReference type="Proteomes" id="UP000001036"/>
    </source>
</evidence>
<dbReference type="AlphaFoldDB" id="B3PB48"/>
<dbReference type="Proteomes" id="UP000001036">
    <property type="component" value="Chromosome"/>
</dbReference>
<gene>
    <name evidence="1" type="ordered locus">CJA_1019</name>
</gene>
<sequence>MMQGKNLKLYGLPQTIAEVVFNKQVSKGMD</sequence>
<dbReference type="HOGENOM" id="CLU_3402754_0_0_6"/>
<organism evidence="1 2">
    <name type="scientific">Cellvibrio japonicus (strain Ueda107)</name>
    <name type="common">Pseudomonas fluorescens subsp. cellulosa</name>
    <dbReference type="NCBI Taxonomy" id="498211"/>
    <lineage>
        <taxon>Bacteria</taxon>
        <taxon>Pseudomonadati</taxon>
        <taxon>Pseudomonadota</taxon>
        <taxon>Gammaproteobacteria</taxon>
        <taxon>Cellvibrionales</taxon>
        <taxon>Cellvibrionaceae</taxon>
        <taxon>Cellvibrio</taxon>
    </lineage>
</organism>
<accession>B3PB48</accession>
<proteinExistence type="predicted"/>
<evidence type="ECO:0000313" key="1">
    <source>
        <dbReference type="EMBL" id="ACE84158.1"/>
    </source>
</evidence>
<name>B3PB48_CELJU</name>
<keyword evidence="2" id="KW-1185">Reference proteome</keyword>
<dbReference type="KEGG" id="cja:CJA_1019"/>